<dbReference type="AlphaFoldDB" id="A0AA36DK41"/>
<reference evidence="2" key="1">
    <citation type="submission" date="2023-07" db="EMBL/GenBank/DDBJ databases">
        <authorList>
            <consortium name="CYATHOMIX"/>
        </authorList>
    </citation>
    <scope>NUCLEOTIDE SEQUENCE</scope>
    <source>
        <strain evidence="2">N/A</strain>
    </source>
</reference>
<protein>
    <submittedName>
        <fullName evidence="2">Uncharacterized protein</fullName>
    </submittedName>
</protein>
<accession>A0AA36DK41</accession>
<name>A0AA36DK41_CYLNA</name>
<dbReference type="Proteomes" id="UP001176961">
    <property type="component" value="Unassembled WGS sequence"/>
</dbReference>
<keyword evidence="3" id="KW-1185">Reference proteome</keyword>
<sequence length="108" mass="11784">MICFEDDGTNGELGIGNSTCESEDDISRELMEVRGRVPMANPQDAQADAQPGDTADSNEWSEVDGARDVMRVGCAARSALVEMDGEMARWSDDDAMGWSVYPETLYIV</sequence>
<evidence type="ECO:0000313" key="3">
    <source>
        <dbReference type="Proteomes" id="UP001176961"/>
    </source>
</evidence>
<comment type="caution">
    <text evidence="2">The sequence shown here is derived from an EMBL/GenBank/DDBJ whole genome shotgun (WGS) entry which is preliminary data.</text>
</comment>
<dbReference type="EMBL" id="CATQJL010000001">
    <property type="protein sequence ID" value="CAJ0589181.1"/>
    <property type="molecule type" value="Genomic_DNA"/>
</dbReference>
<feature type="compositionally biased region" description="Low complexity" evidence="1">
    <location>
        <begin position="38"/>
        <end position="55"/>
    </location>
</feature>
<gene>
    <name evidence="2" type="ORF">CYNAS_LOCUS1164</name>
</gene>
<feature type="region of interest" description="Disordered" evidence="1">
    <location>
        <begin position="37"/>
        <end position="59"/>
    </location>
</feature>
<proteinExistence type="predicted"/>
<evidence type="ECO:0000256" key="1">
    <source>
        <dbReference type="SAM" id="MobiDB-lite"/>
    </source>
</evidence>
<organism evidence="2 3">
    <name type="scientific">Cylicocyclus nassatus</name>
    <name type="common">Nematode worm</name>
    <dbReference type="NCBI Taxonomy" id="53992"/>
    <lineage>
        <taxon>Eukaryota</taxon>
        <taxon>Metazoa</taxon>
        <taxon>Ecdysozoa</taxon>
        <taxon>Nematoda</taxon>
        <taxon>Chromadorea</taxon>
        <taxon>Rhabditida</taxon>
        <taxon>Rhabditina</taxon>
        <taxon>Rhabditomorpha</taxon>
        <taxon>Strongyloidea</taxon>
        <taxon>Strongylidae</taxon>
        <taxon>Cylicocyclus</taxon>
    </lineage>
</organism>
<evidence type="ECO:0000313" key="2">
    <source>
        <dbReference type="EMBL" id="CAJ0589181.1"/>
    </source>
</evidence>